<dbReference type="AlphaFoldDB" id="A0A2M9D1D0"/>
<dbReference type="Proteomes" id="UP000231693">
    <property type="component" value="Unassembled WGS sequence"/>
</dbReference>
<accession>A0A2M9D1D0</accession>
<sequence>MCAAVTCRQCGRTTWAGCGQHVDDVMRGVAKADRCPGHDGATGNGAKGNDVRGNSAKGNAPSGDGAAGGAAPSGFLARLFGR</sequence>
<evidence type="ECO:0000256" key="1">
    <source>
        <dbReference type="SAM" id="MobiDB-lite"/>
    </source>
</evidence>
<protein>
    <submittedName>
        <fullName evidence="2">Uncharacterized protein</fullName>
    </submittedName>
</protein>
<feature type="region of interest" description="Disordered" evidence="1">
    <location>
        <begin position="35"/>
        <end position="71"/>
    </location>
</feature>
<organism evidence="2 3">
    <name type="scientific">Sediminihabitans luteus</name>
    <dbReference type="NCBI Taxonomy" id="1138585"/>
    <lineage>
        <taxon>Bacteria</taxon>
        <taxon>Bacillati</taxon>
        <taxon>Actinomycetota</taxon>
        <taxon>Actinomycetes</taxon>
        <taxon>Micrococcales</taxon>
        <taxon>Cellulomonadaceae</taxon>
        <taxon>Sediminihabitans</taxon>
    </lineage>
</organism>
<feature type="compositionally biased region" description="Low complexity" evidence="1">
    <location>
        <begin position="60"/>
        <end position="71"/>
    </location>
</feature>
<dbReference type="PANTHER" id="PTHR34724:SF2">
    <property type="entry name" value="OS12G0596101 PROTEIN"/>
    <property type="match status" value="1"/>
</dbReference>
<dbReference type="EMBL" id="PGFE01000001">
    <property type="protein sequence ID" value="PJJ77982.1"/>
    <property type="molecule type" value="Genomic_DNA"/>
</dbReference>
<reference evidence="2 3" key="1">
    <citation type="submission" date="2017-11" db="EMBL/GenBank/DDBJ databases">
        <title>Genomic Encyclopedia of Archaeal and Bacterial Type Strains, Phase II (KMG-II): From Individual Species to Whole Genera.</title>
        <authorList>
            <person name="Goeker M."/>
        </authorList>
    </citation>
    <scope>NUCLEOTIDE SEQUENCE [LARGE SCALE GENOMIC DNA]</scope>
    <source>
        <strain evidence="2 3">DSM 25478</strain>
    </source>
</reference>
<dbReference type="PANTHER" id="PTHR34724">
    <property type="entry name" value="OS12G0596101 PROTEIN"/>
    <property type="match status" value="1"/>
</dbReference>
<evidence type="ECO:0000313" key="3">
    <source>
        <dbReference type="Proteomes" id="UP000231693"/>
    </source>
</evidence>
<evidence type="ECO:0000313" key="2">
    <source>
        <dbReference type="EMBL" id="PJJ77982.1"/>
    </source>
</evidence>
<proteinExistence type="predicted"/>
<keyword evidence="3" id="KW-1185">Reference proteome</keyword>
<comment type="caution">
    <text evidence="2">The sequence shown here is derived from an EMBL/GenBank/DDBJ whole genome shotgun (WGS) entry which is preliminary data.</text>
</comment>
<dbReference type="OrthoDB" id="4377282at2"/>
<gene>
    <name evidence="2" type="ORF">CLV28_1212</name>
</gene>
<name>A0A2M9D1D0_9CELL</name>